<gene>
    <name evidence="1" type="ORF">LCGC14_0445040</name>
</gene>
<organism evidence="1">
    <name type="scientific">marine sediment metagenome</name>
    <dbReference type="NCBI Taxonomy" id="412755"/>
    <lineage>
        <taxon>unclassified sequences</taxon>
        <taxon>metagenomes</taxon>
        <taxon>ecological metagenomes</taxon>
    </lineage>
</organism>
<comment type="caution">
    <text evidence="1">The sequence shown here is derived from an EMBL/GenBank/DDBJ whole genome shotgun (WGS) entry which is preliminary data.</text>
</comment>
<sequence>MTFIVPGRGNTELRASNSITYVAGTTGANAAATAIFTVTGDVFVVRLVPFCTTSLEESAGTPSLALGVVGNTAIFLAATTATAIDGGKFWLDTTPAEVGAVAVPAALKDIAVTANIQCLVGGTNNISAGVIRYDVYWRPLSSDGLIVPA</sequence>
<evidence type="ECO:0000313" key="1">
    <source>
        <dbReference type="EMBL" id="KKN69032.1"/>
    </source>
</evidence>
<reference evidence="1" key="1">
    <citation type="journal article" date="2015" name="Nature">
        <title>Complex archaea that bridge the gap between prokaryotes and eukaryotes.</title>
        <authorList>
            <person name="Spang A."/>
            <person name="Saw J.H."/>
            <person name="Jorgensen S.L."/>
            <person name="Zaremba-Niedzwiedzka K."/>
            <person name="Martijn J."/>
            <person name="Lind A.E."/>
            <person name="van Eijk R."/>
            <person name="Schleper C."/>
            <person name="Guy L."/>
            <person name="Ettema T.J."/>
        </authorList>
    </citation>
    <scope>NUCLEOTIDE SEQUENCE</scope>
</reference>
<accession>A0A0F9T2H3</accession>
<name>A0A0F9T2H3_9ZZZZ</name>
<dbReference type="EMBL" id="LAZR01000434">
    <property type="protein sequence ID" value="KKN69032.1"/>
    <property type="molecule type" value="Genomic_DNA"/>
</dbReference>
<dbReference type="AlphaFoldDB" id="A0A0F9T2H3"/>
<protein>
    <submittedName>
        <fullName evidence="1">Uncharacterized protein</fullName>
    </submittedName>
</protein>
<proteinExistence type="predicted"/>